<evidence type="ECO:0000256" key="1">
    <source>
        <dbReference type="SAM" id="Phobius"/>
    </source>
</evidence>
<protein>
    <submittedName>
        <fullName evidence="3">Uncharacterized protein</fullName>
    </submittedName>
</protein>
<keyword evidence="1" id="KW-1133">Transmembrane helix</keyword>
<gene>
    <name evidence="3" type="ORF">ABUL08_18425</name>
    <name evidence="2" type="ORF">VK199_18355</name>
</gene>
<reference evidence="2" key="1">
    <citation type="submission" date="2024-01" db="EMBL/GenBank/DDBJ databases">
        <title>The genome sequence of Micromonospora mangrovi CCTCC AA 2012012.</title>
        <authorList>
            <person name="Gao J."/>
        </authorList>
    </citation>
    <scope>NUCLEOTIDE SEQUENCE</scope>
    <source>
        <strain evidence="2">CCTCC AA 2012012</strain>
    </source>
</reference>
<organism evidence="3">
    <name type="scientific">Micromonospora sp. CCTCC AA 2012012</name>
    <dbReference type="NCBI Taxonomy" id="3111921"/>
    <lineage>
        <taxon>Bacteria</taxon>
        <taxon>Bacillati</taxon>
        <taxon>Actinomycetota</taxon>
        <taxon>Actinomycetes</taxon>
        <taxon>Micromonosporales</taxon>
        <taxon>Micromonosporaceae</taxon>
        <taxon>Micromonospora</taxon>
    </lineage>
</organism>
<feature type="transmembrane region" description="Helical" evidence="1">
    <location>
        <begin position="124"/>
        <end position="149"/>
    </location>
</feature>
<keyword evidence="1" id="KW-0812">Transmembrane</keyword>
<keyword evidence="1" id="KW-0472">Membrane</keyword>
<dbReference type="EMBL" id="CP159342">
    <property type="protein sequence ID" value="XCH72311.1"/>
    <property type="molecule type" value="Genomic_DNA"/>
</dbReference>
<proteinExistence type="predicted"/>
<dbReference type="EMBL" id="CP157762">
    <property type="protein sequence ID" value="XBP91613.1"/>
    <property type="molecule type" value="Genomic_DNA"/>
</dbReference>
<reference evidence="3" key="2">
    <citation type="submission" date="2024-06" db="EMBL/GenBank/DDBJ databases">
        <title>Micromonospora mangrovi CCTCC AA 2012012 genome sequences.</title>
        <authorList>
            <person name="Gao J."/>
        </authorList>
    </citation>
    <scope>NUCLEOTIDE SEQUENCE</scope>
    <source>
        <strain evidence="3">CCTCC AA 2012012</strain>
    </source>
</reference>
<name>A0AAU8H7F1_9ACTN</name>
<evidence type="ECO:0000313" key="2">
    <source>
        <dbReference type="EMBL" id="XBP91613.1"/>
    </source>
</evidence>
<feature type="transmembrane region" description="Helical" evidence="1">
    <location>
        <begin position="28"/>
        <end position="46"/>
    </location>
</feature>
<dbReference type="AlphaFoldDB" id="A0AAU8H7F1"/>
<accession>A0AAU8H7F1</accession>
<evidence type="ECO:0000313" key="3">
    <source>
        <dbReference type="EMBL" id="XCH72311.1"/>
    </source>
</evidence>
<feature type="transmembrane region" description="Helical" evidence="1">
    <location>
        <begin position="58"/>
        <end position="80"/>
    </location>
</feature>
<dbReference type="RefSeq" id="WP_350931157.1">
    <property type="nucleotide sequence ID" value="NZ_CP157762.1"/>
</dbReference>
<sequence>MADDLFTPTITPAAYEADRRPAWRPGSLLYPAVFGGALAVTVLALVNARRLRLPTGPTLAIAGTGLAAVVARAAVTVTLLHGHVSGPGRLVGALSGVAVWGVANLTQKGRFRSWEMRGGTPASLVLPGIAASLGLGLVEAIPLAVALGAS</sequence>
<feature type="transmembrane region" description="Helical" evidence="1">
    <location>
        <begin position="86"/>
        <end position="103"/>
    </location>
</feature>